<evidence type="ECO:0000313" key="1">
    <source>
        <dbReference type="EMBL" id="MBO0476179.1"/>
    </source>
</evidence>
<accession>A0ABS3HR35</accession>
<name>A0ABS3HR35_9ENTE</name>
<evidence type="ECO:0000313" key="2">
    <source>
        <dbReference type="Proteomes" id="UP000664857"/>
    </source>
</evidence>
<dbReference type="RefSeq" id="WP_206965098.1">
    <property type="nucleotide sequence ID" value="NZ_JAFLVX010000011.1"/>
</dbReference>
<keyword evidence="2" id="KW-1185">Reference proteome</keyword>
<protein>
    <submittedName>
        <fullName evidence="1">Uncharacterized protein</fullName>
    </submittedName>
</protein>
<sequence length="101" mass="11657">MNVEEIKELSKELNQVSRNLELQKGYFSLLRTLLSKEKSVQEKAMVFYLALENDGVLSVIQNDLEDMVIITNKADDFIFKVAEELEDKTMIRASRGTKDEK</sequence>
<dbReference type="EMBL" id="JAFLVX010000011">
    <property type="protein sequence ID" value="MBO0476179.1"/>
    <property type="molecule type" value="Genomic_DNA"/>
</dbReference>
<proteinExistence type="predicted"/>
<gene>
    <name evidence="1" type="ORF">DOK76_03800</name>
</gene>
<comment type="caution">
    <text evidence="1">The sequence shown here is derived from an EMBL/GenBank/DDBJ whole genome shotgun (WGS) entry which is preliminary data.</text>
</comment>
<organism evidence="1 2">
    <name type="scientific">Candidatus Vagococcus giribetii</name>
    <dbReference type="NCBI Taxonomy" id="2230876"/>
    <lineage>
        <taxon>Bacteria</taxon>
        <taxon>Bacillati</taxon>
        <taxon>Bacillota</taxon>
        <taxon>Bacilli</taxon>
        <taxon>Lactobacillales</taxon>
        <taxon>Enterococcaceae</taxon>
        <taxon>Vagococcus</taxon>
    </lineage>
</organism>
<dbReference type="Proteomes" id="UP000664857">
    <property type="component" value="Unassembled WGS sequence"/>
</dbReference>
<reference evidence="1 2" key="1">
    <citation type="submission" date="2021-03" db="EMBL/GenBank/DDBJ databases">
        <title>Enterococcal diversity collection.</title>
        <authorList>
            <person name="Gilmore M.S."/>
            <person name="Schwartzman J."/>
            <person name="Van Tyne D."/>
            <person name="Martin M."/>
            <person name="Earl A.M."/>
            <person name="Manson A.L."/>
            <person name="Straub T."/>
            <person name="Salamzade R."/>
            <person name="Saavedra J."/>
            <person name="Lebreton F."/>
            <person name="Prichula J."/>
            <person name="Schaufler K."/>
            <person name="Gaca A."/>
            <person name="Sgardioli B."/>
            <person name="Wagenaar J."/>
            <person name="Strong T."/>
        </authorList>
    </citation>
    <scope>NUCLEOTIDE SEQUENCE [LARGE SCALE GENOMIC DNA]</scope>
    <source>
        <strain evidence="1 2">DIV0080</strain>
    </source>
</reference>